<dbReference type="RefSeq" id="WP_283752409.1">
    <property type="nucleotide sequence ID" value="NZ_JAQOSP010000029.1"/>
</dbReference>
<accession>A0ABT7AP27</accession>
<comment type="caution">
    <text evidence="1">The sequence shown here is derived from an EMBL/GenBank/DDBJ whole genome shotgun (WGS) entry which is preliminary data.</text>
</comment>
<dbReference type="EMBL" id="JAQOSP010000029">
    <property type="protein sequence ID" value="MDJ1168647.1"/>
    <property type="molecule type" value="Genomic_DNA"/>
</dbReference>
<organism evidence="1 2">
    <name type="scientific">Roseofilum acuticapitatum BLCC-M154</name>
    <dbReference type="NCBI Taxonomy" id="3022444"/>
    <lineage>
        <taxon>Bacteria</taxon>
        <taxon>Bacillati</taxon>
        <taxon>Cyanobacteriota</taxon>
        <taxon>Cyanophyceae</taxon>
        <taxon>Desertifilales</taxon>
        <taxon>Desertifilaceae</taxon>
        <taxon>Roseofilum</taxon>
        <taxon>Roseofilum acuticapitatum</taxon>
    </lineage>
</organism>
<proteinExistence type="predicted"/>
<evidence type="ECO:0000313" key="1">
    <source>
        <dbReference type="EMBL" id="MDJ1168647.1"/>
    </source>
</evidence>
<reference evidence="1 2" key="1">
    <citation type="submission" date="2023-01" db="EMBL/GenBank/DDBJ databases">
        <title>Novel diversity within Roseofilum (Cyanobacteria; Desertifilaceae) from marine benthic mats with descriptions of four novel species.</title>
        <authorList>
            <person name="Wang Y."/>
            <person name="Berthold D.E."/>
            <person name="Hu J."/>
            <person name="Lefler F.W."/>
            <person name="Laughinghouse H.D. IV."/>
        </authorList>
    </citation>
    <scope>NUCLEOTIDE SEQUENCE [LARGE SCALE GENOMIC DNA]</scope>
    <source>
        <strain evidence="1 2">BLCC-M154</strain>
    </source>
</reference>
<keyword evidence="2" id="KW-1185">Reference proteome</keyword>
<evidence type="ECO:0000313" key="2">
    <source>
        <dbReference type="Proteomes" id="UP001235303"/>
    </source>
</evidence>
<gene>
    <name evidence="1" type="ORF">PMG71_04325</name>
</gene>
<dbReference type="Proteomes" id="UP001235303">
    <property type="component" value="Unassembled WGS sequence"/>
</dbReference>
<dbReference type="InterPro" id="IPR021373">
    <property type="entry name" value="DUF2993"/>
</dbReference>
<sequence length="243" mass="26923">MTSTASKHGLISRVLSPALQLWLKSQAEEIEDLHLSIDAGDRQILSGLIPHVTIQASQATYQGLHLSQIHLRAKTIHTNLPQVLRRKPLRLLEPILVTGQLQITAQQLRDSLSPEGLLSQGLNEFLRELLKASRADSHGEPDRLLNISTPQWHTITLGDGQLTLSATWPQPQNPQANLKIHAGLELIDSHKLRFHPLTLQAPAGLFPKPLNTLEIDLGTEVTLEQMQISPEKVFCMGQITVLP</sequence>
<name>A0ABT7AP27_9CYAN</name>
<protein>
    <submittedName>
        <fullName evidence="1">DUF2993 domain-containing protein</fullName>
    </submittedName>
</protein>
<dbReference type="Pfam" id="PF11209">
    <property type="entry name" value="LmeA"/>
    <property type="match status" value="1"/>
</dbReference>